<dbReference type="Pfam" id="PF04282">
    <property type="entry name" value="DUF438"/>
    <property type="match status" value="1"/>
</dbReference>
<dbReference type="OrthoDB" id="9769774at2"/>
<dbReference type="GO" id="GO:0005886">
    <property type="term" value="C:plasma membrane"/>
    <property type="evidence" value="ECO:0007669"/>
    <property type="project" value="TreeGrafter"/>
</dbReference>
<feature type="domain" description="DUF438" evidence="2">
    <location>
        <begin position="15"/>
        <end position="80"/>
    </location>
</feature>
<evidence type="ECO:0000259" key="1">
    <source>
        <dbReference type="Pfam" id="PF01814"/>
    </source>
</evidence>
<reference evidence="3 4" key="1">
    <citation type="submission" date="2018-08" db="EMBL/GenBank/DDBJ databases">
        <title>Genomic Encyclopedia of Type Strains, Phase IV (KMG-IV): sequencing the most valuable type-strain genomes for metagenomic binning, comparative biology and taxonomic classification.</title>
        <authorList>
            <person name="Goeker M."/>
        </authorList>
    </citation>
    <scope>NUCLEOTIDE SEQUENCE [LARGE SCALE GENOMIC DNA]</scope>
    <source>
        <strain evidence="3 4">DSM 23923</strain>
    </source>
</reference>
<proteinExistence type="predicted"/>
<sequence>MSEFINNVSRRKETLKEALRQIHAGKPYEEVKQTFAEILQQASAGEIAEIEQALIAEGLPVEDIQYLCDVHVAMFRESLDQQTPPQMMPGHPVYTFNAENELAALQLNQCRQLLGQAQDNPKAETLAQLAAALQKLAEFDCHYERKENLLFPFLEKYGFSGPSSVMWGIHDDIRKAWKSMRKQLQDAGADPSAALAAVSEKFIPMENAMREMFYKEEHILFPNALERLNASDWRAIHAQEPDFGFAFVVRGAQWPPDEQPVEIETAIGDAIINKEKQERMNEMNEFPLTTGDLTLSQINLMLTHLPVDITFVDENDIVRYFSETPTRIFKRTPAIIGRKVQNCHPPASVHKVVEIVEDFRAGKRDSAEFWIQMNGMFIHIQYFAMRDVSGNYRGTLEVSQEISALRKLEGEKRLLDD</sequence>
<keyword evidence="4" id="KW-1185">Reference proteome</keyword>
<dbReference type="Pfam" id="PF01814">
    <property type="entry name" value="Hemerythrin"/>
    <property type="match status" value="1"/>
</dbReference>
<dbReference type="AlphaFoldDB" id="A0A347ZWW3"/>
<evidence type="ECO:0000259" key="2">
    <source>
        <dbReference type="Pfam" id="PF04282"/>
    </source>
</evidence>
<accession>A0A347ZWW3</accession>
<dbReference type="EMBL" id="QUMS01000005">
    <property type="protein sequence ID" value="REG05537.1"/>
    <property type="molecule type" value="Genomic_DNA"/>
</dbReference>
<dbReference type="SUPFAM" id="SSF55785">
    <property type="entry name" value="PYP-like sensor domain (PAS domain)"/>
    <property type="match status" value="1"/>
</dbReference>
<name>A0A347ZWW3_9CHLR</name>
<gene>
    <name evidence="3" type="ORF">DFR64_2941</name>
</gene>
<dbReference type="Proteomes" id="UP000256388">
    <property type="component" value="Unassembled WGS sequence"/>
</dbReference>
<dbReference type="InterPro" id="IPR035965">
    <property type="entry name" value="PAS-like_dom_sf"/>
</dbReference>
<dbReference type="RefSeq" id="WP_116226194.1">
    <property type="nucleotide sequence ID" value="NZ_AP018437.1"/>
</dbReference>
<comment type="caution">
    <text evidence="3">The sequence shown here is derived from an EMBL/GenBank/DDBJ whole genome shotgun (WGS) entry which is preliminary data.</text>
</comment>
<organism evidence="3 4">
    <name type="scientific">Pelolinea submarina</name>
    <dbReference type="NCBI Taxonomy" id="913107"/>
    <lineage>
        <taxon>Bacteria</taxon>
        <taxon>Bacillati</taxon>
        <taxon>Chloroflexota</taxon>
        <taxon>Anaerolineae</taxon>
        <taxon>Anaerolineales</taxon>
        <taxon>Anaerolineaceae</taxon>
        <taxon>Pelolinea</taxon>
    </lineage>
</organism>
<dbReference type="Gene3D" id="3.30.450.20">
    <property type="entry name" value="PAS domain"/>
    <property type="match status" value="1"/>
</dbReference>
<dbReference type="Gene3D" id="1.20.120.520">
    <property type="entry name" value="nmb1532 protein domain like"/>
    <property type="match status" value="1"/>
</dbReference>
<dbReference type="InterPro" id="IPR012312">
    <property type="entry name" value="Hemerythrin-like"/>
</dbReference>
<evidence type="ECO:0008006" key="5">
    <source>
        <dbReference type="Google" id="ProtNLM"/>
    </source>
</evidence>
<dbReference type="PANTHER" id="PTHR39966">
    <property type="entry name" value="BLL2471 PROTEIN-RELATED"/>
    <property type="match status" value="1"/>
</dbReference>
<evidence type="ECO:0000313" key="4">
    <source>
        <dbReference type="Proteomes" id="UP000256388"/>
    </source>
</evidence>
<dbReference type="Pfam" id="PF13596">
    <property type="entry name" value="PAS_10"/>
    <property type="match status" value="1"/>
</dbReference>
<evidence type="ECO:0000313" key="3">
    <source>
        <dbReference type="EMBL" id="REG05537.1"/>
    </source>
</evidence>
<protein>
    <recommendedName>
        <fullName evidence="5">Hemerythrin-like domain-containing protein</fullName>
    </recommendedName>
</protein>
<dbReference type="InterPro" id="IPR007380">
    <property type="entry name" value="DUF438"/>
</dbReference>
<dbReference type="PANTHER" id="PTHR39966:SF3">
    <property type="entry name" value="DUF438 DOMAIN-CONTAINING PROTEIN"/>
    <property type="match status" value="1"/>
</dbReference>
<feature type="domain" description="Hemerythrin-like" evidence="1">
    <location>
        <begin position="92"/>
        <end position="222"/>
    </location>
</feature>